<dbReference type="AlphaFoldDB" id="A0A285UXP3"/>
<keyword evidence="2" id="KW-1185">Reference proteome</keyword>
<dbReference type="OrthoDB" id="7060081at2"/>
<dbReference type="SUPFAM" id="SSF51182">
    <property type="entry name" value="RmlC-like cupins"/>
    <property type="match status" value="1"/>
</dbReference>
<dbReference type="RefSeq" id="WP_097193215.1">
    <property type="nucleotide sequence ID" value="NZ_OBQI01000001.1"/>
</dbReference>
<dbReference type="InterPro" id="IPR011051">
    <property type="entry name" value="RmlC_Cupin_sf"/>
</dbReference>
<protein>
    <recommendedName>
        <fullName evidence="3">Cytoplasmic protein</fullName>
    </recommendedName>
</protein>
<name>A0A285UXP3_9ACTN</name>
<dbReference type="EMBL" id="OBQI01000001">
    <property type="protein sequence ID" value="SOC46457.1"/>
    <property type="molecule type" value="Genomic_DNA"/>
</dbReference>
<dbReference type="InterPro" id="IPR014710">
    <property type="entry name" value="RmlC-like_jellyroll"/>
</dbReference>
<gene>
    <name evidence="1" type="ORF">SAMN05660748_0240</name>
</gene>
<organism evidence="1 2">
    <name type="scientific">Blastococcus aggregatus</name>
    <dbReference type="NCBI Taxonomy" id="38502"/>
    <lineage>
        <taxon>Bacteria</taxon>
        <taxon>Bacillati</taxon>
        <taxon>Actinomycetota</taxon>
        <taxon>Actinomycetes</taxon>
        <taxon>Geodermatophilales</taxon>
        <taxon>Geodermatophilaceae</taxon>
        <taxon>Blastococcus</taxon>
    </lineage>
</organism>
<sequence>MDLDPVTTNPQHYRVVFENERVRVLEYTDVPGDRTTEHEHPDSVMVTLSSFRRRLHAGDAARDVEITTGFAGWLPAQRHSGENIGDSRTHALFIELKGGDATVPAPARLGPE</sequence>
<accession>A0A285UXP3</accession>
<evidence type="ECO:0000313" key="2">
    <source>
        <dbReference type="Proteomes" id="UP000219435"/>
    </source>
</evidence>
<proteinExistence type="predicted"/>
<dbReference type="Gene3D" id="2.60.120.10">
    <property type="entry name" value="Jelly Rolls"/>
    <property type="match status" value="1"/>
</dbReference>
<evidence type="ECO:0008006" key="3">
    <source>
        <dbReference type="Google" id="ProtNLM"/>
    </source>
</evidence>
<dbReference type="Proteomes" id="UP000219435">
    <property type="component" value="Unassembled WGS sequence"/>
</dbReference>
<evidence type="ECO:0000313" key="1">
    <source>
        <dbReference type="EMBL" id="SOC46457.1"/>
    </source>
</evidence>
<reference evidence="2" key="1">
    <citation type="submission" date="2017-08" db="EMBL/GenBank/DDBJ databases">
        <authorList>
            <person name="Varghese N."/>
            <person name="Submissions S."/>
        </authorList>
    </citation>
    <scope>NUCLEOTIDE SEQUENCE [LARGE SCALE GENOMIC DNA]</scope>
    <source>
        <strain evidence="2">DSM 4725</strain>
    </source>
</reference>